<organism evidence="2 3">
    <name type="scientific">Christiangramia gaetbulicola</name>
    <dbReference type="NCBI Taxonomy" id="703340"/>
    <lineage>
        <taxon>Bacteria</taxon>
        <taxon>Pseudomonadati</taxon>
        <taxon>Bacteroidota</taxon>
        <taxon>Flavobacteriia</taxon>
        <taxon>Flavobacteriales</taxon>
        <taxon>Flavobacteriaceae</taxon>
        <taxon>Christiangramia</taxon>
    </lineage>
</organism>
<evidence type="ECO:0000313" key="3">
    <source>
        <dbReference type="Proteomes" id="UP000244174"/>
    </source>
</evidence>
<dbReference type="Proteomes" id="UP000244174">
    <property type="component" value="Unassembled WGS sequence"/>
</dbReference>
<keyword evidence="1" id="KW-1133">Transmembrane helix</keyword>
<evidence type="ECO:0000256" key="1">
    <source>
        <dbReference type="SAM" id="Phobius"/>
    </source>
</evidence>
<reference evidence="2 3" key="1">
    <citation type="submission" date="2018-04" db="EMBL/GenBank/DDBJ databases">
        <title>Genomic Encyclopedia of Archaeal and Bacterial Type Strains, Phase II (KMG-II): from individual species to whole genera.</title>
        <authorList>
            <person name="Goeker M."/>
        </authorList>
    </citation>
    <scope>NUCLEOTIDE SEQUENCE [LARGE SCALE GENOMIC DNA]</scope>
    <source>
        <strain evidence="2 3">DSM 23082</strain>
    </source>
</reference>
<sequence>MGKKLLLYIKYFFITGLMYAVLRILLDLAIDRKTSWYDFFINFVIFGLGMSLAVVSFHLYSLRDLAKRSGKKDFNLEPQQSEEILSSTQPAQLSENLKNIPNFNRVKHDHENNHIRVKTGFSGKSWGDRIDITFKPEGDNFKYEIISRPKFALTMLDFGQNLENILRIEKVVQHSA</sequence>
<dbReference type="OrthoDB" id="1429660at2"/>
<protein>
    <submittedName>
        <fullName evidence="2">Uncharacterized protein</fullName>
    </submittedName>
</protein>
<proteinExistence type="predicted"/>
<feature type="transmembrane region" description="Helical" evidence="1">
    <location>
        <begin position="36"/>
        <end position="62"/>
    </location>
</feature>
<keyword evidence="3" id="KW-1185">Reference proteome</keyword>
<dbReference type="EMBL" id="QBKQ01000001">
    <property type="protein sequence ID" value="PTX44805.1"/>
    <property type="molecule type" value="Genomic_DNA"/>
</dbReference>
<evidence type="ECO:0000313" key="2">
    <source>
        <dbReference type="EMBL" id="PTX44805.1"/>
    </source>
</evidence>
<name>A0A2T6ALW7_9FLAO</name>
<accession>A0A2T6ALW7</accession>
<dbReference type="AlphaFoldDB" id="A0A2T6ALW7"/>
<gene>
    <name evidence="2" type="ORF">C8P64_0787</name>
</gene>
<dbReference type="RefSeq" id="WP_108170726.1">
    <property type="nucleotide sequence ID" value="NZ_QBKQ01000001.1"/>
</dbReference>
<comment type="caution">
    <text evidence="2">The sequence shown here is derived from an EMBL/GenBank/DDBJ whole genome shotgun (WGS) entry which is preliminary data.</text>
</comment>
<feature type="transmembrane region" description="Helical" evidence="1">
    <location>
        <begin position="7"/>
        <end position="30"/>
    </location>
</feature>
<keyword evidence="1" id="KW-0472">Membrane</keyword>
<keyword evidence="1" id="KW-0812">Transmembrane</keyword>